<feature type="non-terminal residue" evidence="4">
    <location>
        <position position="547"/>
    </location>
</feature>
<dbReference type="GO" id="GO:0003779">
    <property type="term" value="F:actin binding"/>
    <property type="evidence" value="ECO:0007669"/>
    <property type="project" value="TreeGrafter"/>
</dbReference>
<dbReference type="OrthoDB" id="5371837at2759"/>
<dbReference type="PANTHER" id="PTHR13843:SF12">
    <property type="entry name" value="ATPASE F1_V1_A1 COMPLEX ALPHA_BETA SUBUNIT NUCLEOTIDE-BINDING DOMAIN-CONTAINING PROTEIN"/>
    <property type="match status" value="1"/>
</dbReference>
<dbReference type="GO" id="GO:0005875">
    <property type="term" value="C:microtubule associated complex"/>
    <property type="evidence" value="ECO:0007669"/>
    <property type="project" value="TreeGrafter"/>
</dbReference>
<dbReference type="InterPro" id="IPR057480">
    <property type="entry name" value="MAP1A/B/S-like_MBL"/>
</dbReference>
<dbReference type="GO" id="GO:0008017">
    <property type="term" value="F:microtubule binding"/>
    <property type="evidence" value="ECO:0007669"/>
    <property type="project" value="InterPro"/>
</dbReference>
<evidence type="ECO:0000256" key="1">
    <source>
        <dbReference type="SAM" id="MobiDB-lite"/>
    </source>
</evidence>
<dbReference type="SUPFAM" id="SSF56281">
    <property type="entry name" value="Metallo-hydrolase/oxidoreductase"/>
    <property type="match status" value="1"/>
</dbReference>
<dbReference type="GO" id="GO:0043025">
    <property type="term" value="C:neuronal cell body"/>
    <property type="evidence" value="ECO:0007669"/>
    <property type="project" value="TreeGrafter"/>
</dbReference>
<feature type="region of interest" description="Disordered" evidence="1">
    <location>
        <begin position="447"/>
        <end position="547"/>
    </location>
</feature>
<dbReference type="InterPro" id="IPR056617">
    <property type="entry name" value="MAP1B/S_N"/>
</dbReference>
<dbReference type="GO" id="GO:0007409">
    <property type="term" value="P:axonogenesis"/>
    <property type="evidence" value="ECO:0007669"/>
    <property type="project" value="TreeGrafter"/>
</dbReference>
<evidence type="ECO:0008006" key="6">
    <source>
        <dbReference type="Google" id="ProtNLM"/>
    </source>
</evidence>
<accession>A0A8S3YY56</accession>
<dbReference type="GO" id="GO:0016358">
    <property type="term" value="P:dendrite development"/>
    <property type="evidence" value="ECO:0007669"/>
    <property type="project" value="TreeGrafter"/>
</dbReference>
<dbReference type="Pfam" id="PF23415">
    <property type="entry name" value="MAPB1_N"/>
    <property type="match status" value="1"/>
</dbReference>
<proteinExistence type="predicted"/>
<dbReference type="GO" id="GO:0005829">
    <property type="term" value="C:cytosol"/>
    <property type="evidence" value="ECO:0007669"/>
    <property type="project" value="TreeGrafter"/>
</dbReference>
<comment type="caution">
    <text evidence="4">The sequence shown here is derived from an EMBL/GenBank/DDBJ whole genome shotgun (WGS) entry which is preliminary data.</text>
</comment>
<feature type="domain" description="Microtubule-associated protein 1B/S N-terminal" evidence="2">
    <location>
        <begin position="1"/>
        <end position="171"/>
    </location>
</feature>
<evidence type="ECO:0000313" key="4">
    <source>
        <dbReference type="EMBL" id="CAG5121148.1"/>
    </source>
</evidence>
<dbReference type="GO" id="GO:0030425">
    <property type="term" value="C:dendrite"/>
    <property type="evidence" value="ECO:0007669"/>
    <property type="project" value="TreeGrafter"/>
</dbReference>
<keyword evidence="5" id="KW-1185">Reference proteome</keyword>
<sequence length="547" mass="59850">FRCWDVEDTGININEELAQIANRASLGVEGINASNKPGERLIQHQSDNLAVEILINPVAVSVKTSIKKLLIALAPTKYIIYAGYTFQGSGAWVLQDDTFAFSHLAQVFKNIDVENALKQNIEANLTIHTLADSNWGTSISKADFTNNLRIQLNPPQKLDNIHGVLQFTAYVGGFLRVVPVTSLLQASEQFGNISFTRPTLYIFPGCQGDSALFGVNGFNLLVNGGYNRRACFWDFARHLDRLDAVLMTHLGTDNIFGLSTVLQRKVLENIHPQIGYLYFNAPEKLASLSSGDDGDSSASKSPSLIINLVEEANKLAHMAKQLGISPHPCSRSATAVTCDPVNLYHKLGHGSLDMYVLNPVADSKELKEFYQLWSKQTASLDASGPFSLPSSLSVCALLVWKPYNVDDKIVRIFFPGNAPQHKVIEGFEKMKSYGFLKLASCTTRDLTRPAPIKKPVGLNKAAGPGGRSQGKAPTSARSDTTRGINGRVESPRKETKPVATKTEVKASSPTKPSRPIKDENNKKSVKEREKPKALETTKSKTVTAKRG</sequence>
<name>A0A8S3YY56_9EUPU</name>
<dbReference type="InterPro" id="IPR026074">
    <property type="entry name" value="MAP1"/>
</dbReference>
<dbReference type="InterPro" id="IPR036866">
    <property type="entry name" value="RibonucZ/Hydroxyglut_hydro"/>
</dbReference>
<dbReference type="GO" id="GO:0045202">
    <property type="term" value="C:synapse"/>
    <property type="evidence" value="ECO:0007669"/>
    <property type="project" value="TreeGrafter"/>
</dbReference>
<dbReference type="Pfam" id="PF25281">
    <property type="entry name" value="MBL_MAP1B"/>
    <property type="match status" value="1"/>
</dbReference>
<evidence type="ECO:0000313" key="5">
    <source>
        <dbReference type="Proteomes" id="UP000678393"/>
    </source>
</evidence>
<dbReference type="GO" id="GO:0005874">
    <property type="term" value="C:microtubule"/>
    <property type="evidence" value="ECO:0007669"/>
    <property type="project" value="InterPro"/>
</dbReference>
<feature type="compositionally biased region" description="Basic and acidic residues" evidence="1">
    <location>
        <begin position="515"/>
        <end position="538"/>
    </location>
</feature>
<dbReference type="AlphaFoldDB" id="A0A8S3YY56"/>
<reference evidence="4" key="1">
    <citation type="submission" date="2021-04" db="EMBL/GenBank/DDBJ databases">
        <authorList>
            <consortium name="Molecular Ecology Group"/>
        </authorList>
    </citation>
    <scope>NUCLEOTIDE SEQUENCE</scope>
</reference>
<feature type="compositionally biased region" description="Polar residues" evidence="1">
    <location>
        <begin position="471"/>
        <end position="483"/>
    </location>
</feature>
<organism evidence="4 5">
    <name type="scientific">Candidula unifasciata</name>
    <dbReference type="NCBI Taxonomy" id="100452"/>
    <lineage>
        <taxon>Eukaryota</taxon>
        <taxon>Metazoa</taxon>
        <taxon>Spiralia</taxon>
        <taxon>Lophotrochozoa</taxon>
        <taxon>Mollusca</taxon>
        <taxon>Gastropoda</taxon>
        <taxon>Heterobranchia</taxon>
        <taxon>Euthyneura</taxon>
        <taxon>Panpulmonata</taxon>
        <taxon>Eupulmonata</taxon>
        <taxon>Stylommatophora</taxon>
        <taxon>Helicina</taxon>
        <taxon>Helicoidea</taxon>
        <taxon>Geomitridae</taxon>
        <taxon>Candidula</taxon>
    </lineage>
</organism>
<dbReference type="GO" id="GO:0000226">
    <property type="term" value="P:microtubule cytoskeleton organization"/>
    <property type="evidence" value="ECO:0007669"/>
    <property type="project" value="InterPro"/>
</dbReference>
<evidence type="ECO:0000259" key="2">
    <source>
        <dbReference type="Pfam" id="PF23415"/>
    </source>
</evidence>
<gene>
    <name evidence="4" type="ORF">CUNI_LOCUS6706</name>
</gene>
<dbReference type="EMBL" id="CAJHNH020001026">
    <property type="protein sequence ID" value="CAG5121148.1"/>
    <property type="molecule type" value="Genomic_DNA"/>
</dbReference>
<dbReference type="GO" id="GO:0031114">
    <property type="term" value="P:regulation of microtubule depolymerization"/>
    <property type="evidence" value="ECO:0007669"/>
    <property type="project" value="TreeGrafter"/>
</dbReference>
<evidence type="ECO:0000259" key="3">
    <source>
        <dbReference type="Pfam" id="PF25281"/>
    </source>
</evidence>
<protein>
    <recommendedName>
        <fullName evidence="6">Microtubule-associated protein futsch</fullName>
    </recommendedName>
</protein>
<feature type="domain" description="Microtubule-associated protein 1A/B/S-like MBL-like" evidence="3">
    <location>
        <begin position="182"/>
        <end position="447"/>
    </location>
</feature>
<dbReference type="PANTHER" id="PTHR13843">
    <property type="entry name" value="MICROTUBULE-ASSOCIATED PROTEIN"/>
    <property type="match status" value="1"/>
</dbReference>
<dbReference type="Proteomes" id="UP000678393">
    <property type="component" value="Unassembled WGS sequence"/>
</dbReference>